<dbReference type="OrthoDB" id="9155301at2"/>
<name>A0A4S4ADS6_9RHOO</name>
<comment type="caution">
    <text evidence="1">The sequence shown here is derived from an EMBL/GenBank/DDBJ whole genome shotgun (WGS) entry which is preliminary data.</text>
</comment>
<organism evidence="1 2">
    <name type="scientific">Pseudothauera rhizosphaerae</name>
    <dbReference type="NCBI Taxonomy" id="2565932"/>
    <lineage>
        <taxon>Bacteria</taxon>
        <taxon>Pseudomonadati</taxon>
        <taxon>Pseudomonadota</taxon>
        <taxon>Betaproteobacteria</taxon>
        <taxon>Rhodocyclales</taxon>
        <taxon>Zoogloeaceae</taxon>
        <taxon>Pseudothauera</taxon>
    </lineage>
</organism>
<dbReference type="RefSeq" id="WP_136386459.1">
    <property type="nucleotide sequence ID" value="NZ_SSOD01000018.1"/>
</dbReference>
<protein>
    <submittedName>
        <fullName evidence="1">Uncharacterized protein</fullName>
    </submittedName>
</protein>
<keyword evidence="2" id="KW-1185">Reference proteome</keyword>
<dbReference type="InterPro" id="IPR037203">
    <property type="entry name" value="T3SS_needle-like_sf"/>
</dbReference>
<evidence type="ECO:0000313" key="2">
    <source>
        <dbReference type="Proteomes" id="UP000307956"/>
    </source>
</evidence>
<dbReference type="EMBL" id="SSOD01000018">
    <property type="protein sequence ID" value="THF57254.1"/>
    <property type="molecule type" value="Genomic_DNA"/>
</dbReference>
<dbReference type="SUPFAM" id="SSF140129">
    <property type="entry name" value="MxiH-like"/>
    <property type="match status" value="1"/>
</dbReference>
<evidence type="ECO:0000313" key="1">
    <source>
        <dbReference type="EMBL" id="THF57254.1"/>
    </source>
</evidence>
<gene>
    <name evidence="1" type="ORF">E6O51_18325</name>
</gene>
<proteinExistence type="predicted"/>
<dbReference type="GO" id="GO:0015031">
    <property type="term" value="P:protein transport"/>
    <property type="evidence" value="ECO:0007669"/>
    <property type="project" value="InterPro"/>
</dbReference>
<sequence length="77" mass="8724">MSITFDSIDATLRQITQRKEDDLRTTLDTIAGKDNPDTTDLYEMQRSMQQWTLMVQAQSTMVKELGDTLKGIVQKAG</sequence>
<dbReference type="InterPro" id="IPR021123">
    <property type="entry name" value="T3SS_needle-like"/>
</dbReference>
<dbReference type="AlphaFoldDB" id="A0A4S4ADS6"/>
<dbReference type="Proteomes" id="UP000307956">
    <property type="component" value="Unassembled WGS sequence"/>
</dbReference>
<reference evidence="1 2" key="1">
    <citation type="submission" date="2019-04" db="EMBL/GenBank/DDBJ databases">
        <title>Azoarcus rhizosphaerae sp. nov. isolated from rhizosphere of Ficus religiosa.</title>
        <authorList>
            <person name="Lin S.-Y."/>
            <person name="Hameed A."/>
            <person name="Hsu Y.-H."/>
            <person name="Young C.-C."/>
        </authorList>
    </citation>
    <scope>NUCLEOTIDE SEQUENCE [LARGE SCALE GENOMIC DNA]</scope>
    <source>
        <strain evidence="1 2">CC-YHH848</strain>
    </source>
</reference>
<accession>A0A4S4ADS6</accession>
<dbReference type="Pfam" id="PF09392">
    <property type="entry name" value="T3SS_needle_F"/>
    <property type="match status" value="1"/>
</dbReference>
<dbReference type="Gene3D" id="1.20.58.90">
    <property type="match status" value="1"/>
</dbReference>